<dbReference type="FunFam" id="3.40.50.620:FF:000031">
    <property type="entry name" value="Asparagine synthase B"/>
    <property type="match status" value="1"/>
</dbReference>
<name>A0A7T3V5B9_9SPIR</name>
<dbReference type="SUPFAM" id="SSF56235">
    <property type="entry name" value="N-terminal nucleophile aminohydrolases (Ntn hydrolases)"/>
    <property type="match status" value="1"/>
</dbReference>
<evidence type="ECO:0000259" key="14">
    <source>
        <dbReference type="PROSITE" id="PS51278"/>
    </source>
</evidence>
<dbReference type="InterPro" id="IPR006426">
    <property type="entry name" value="Asn_synth_AEB"/>
</dbReference>
<dbReference type="InterPro" id="IPR033738">
    <property type="entry name" value="AsnB_N"/>
</dbReference>
<feature type="binding site" evidence="12">
    <location>
        <position position="293"/>
    </location>
    <ligand>
        <name>ATP</name>
        <dbReference type="ChEBI" id="CHEBI:30616"/>
    </ligand>
</feature>
<feature type="binding site" evidence="12">
    <location>
        <begin position="367"/>
        <end position="368"/>
    </location>
    <ligand>
        <name>ATP</name>
        <dbReference type="ChEBI" id="CHEBI:30616"/>
    </ligand>
</feature>
<dbReference type="InterPro" id="IPR014729">
    <property type="entry name" value="Rossmann-like_a/b/a_fold"/>
</dbReference>
<dbReference type="CDD" id="cd00712">
    <property type="entry name" value="AsnB"/>
    <property type="match status" value="1"/>
</dbReference>
<dbReference type="Proteomes" id="UP000595224">
    <property type="component" value="Chromosome"/>
</dbReference>
<dbReference type="InterPro" id="IPR029055">
    <property type="entry name" value="Ntn_hydrolases_N"/>
</dbReference>
<dbReference type="Gene3D" id="3.40.50.620">
    <property type="entry name" value="HUPs"/>
    <property type="match status" value="1"/>
</dbReference>
<evidence type="ECO:0000256" key="2">
    <source>
        <dbReference type="ARBA" id="ARBA00005752"/>
    </source>
</evidence>
<dbReference type="EC" id="6.3.5.4" evidence="3"/>
<dbReference type="EMBL" id="CP064936">
    <property type="protein sequence ID" value="QQA01256.1"/>
    <property type="molecule type" value="Genomic_DNA"/>
</dbReference>
<dbReference type="InterPro" id="IPR050795">
    <property type="entry name" value="Asn_Synthetase"/>
</dbReference>
<feature type="active site" description="For GATase activity" evidence="11">
    <location>
        <position position="2"/>
    </location>
</feature>
<dbReference type="PANTHER" id="PTHR11772">
    <property type="entry name" value="ASPARAGINE SYNTHETASE"/>
    <property type="match status" value="1"/>
</dbReference>
<evidence type="ECO:0000256" key="9">
    <source>
        <dbReference type="ARBA" id="ARBA00022962"/>
    </source>
</evidence>
<dbReference type="GO" id="GO:0006529">
    <property type="term" value="P:asparagine biosynthetic process"/>
    <property type="evidence" value="ECO:0007669"/>
    <property type="project" value="UniProtKB-KW"/>
</dbReference>
<dbReference type="GO" id="GO:0005524">
    <property type="term" value="F:ATP binding"/>
    <property type="evidence" value="ECO:0007669"/>
    <property type="project" value="UniProtKB-KW"/>
</dbReference>
<evidence type="ECO:0000256" key="6">
    <source>
        <dbReference type="ARBA" id="ARBA00022741"/>
    </source>
</evidence>
<comment type="pathway">
    <text evidence="1">Amino-acid biosynthesis; L-asparagine biosynthesis; L-asparagine from L-aspartate (L-Gln route): step 1/1.</text>
</comment>
<organism evidence="15 16">
    <name type="scientific">Treponema peruense</name>
    <dbReference type="NCBI Taxonomy" id="2787628"/>
    <lineage>
        <taxon>Bacteria</taxon>
        <taxon>Pseudomonadati</taxon>
        <taxon>Spirochaetota</taxon>
        <taxon>Spirochaetia</taxon>
        <taxon>Spirochaetales</taxon>
        <taxon>Treponemataceae</taxon>
        <taxon>Treponema</taxon>
    </lineage>
</organism>
<evidence type="ECO:0000256" key="10">
    <source>
        <dbReference type="ARBA" id="ARBA00048741"/>
    </source>
</evidence>
<feature type="domain" description="Glutamine amidotransferase type-2" evidence="14">
    <location>
        <begin position="2"/>
        <end position="194"/>
    </location>
</feature>
<protein>
    <recommendedName>
        <fullName evidence="3">asparagine synthase (glutamine-hydrolyzing)</fullName>
        <ecNumber evidence="3">6.3.5.4</ecNumber>
    </recommendedName>
</protein>
<dbReference type="Pfam" id="PF13537">
    <property type="entry name" value="GATase_7"/>
    <property type="match status" value="1"/>
</dbReference>
<keyword evidence="6 12" id="KW-0547">Nucleotide-binding</keyword>
<reference evidence="15 16" key="1">
    <citation type="submission" date="2020-11" db="EMBL/GenBank/DDBJ databases">
        <title>Treponema Peruensis nv. sp., first commensal Treponema isolated from human feces.</title>
        <authorList>
            <person name="Belkhou C."/>
            <person name="Raes J."/>
        </authorList>
    </citation>
    <scope>NUCLEOTIDE SEQUENCE [LARGE SCALE GENOMIC DNA]</scope>
    <source>
        <strain evidence="15 16">RCC2812</strain>
    </source>
</reference>
<gene>
    <name evidence="15" type="primary">asnB</name>
    <name evidence="15" type="ORF">IWA51_01125</name>
</gene>
<dbReference type="PIRSF" id="PIRSF001589">
    <property type="entry name" value="Asn_synthetase_glu-h"/>
    <property type="match status" value="1"/>
</dbReference>
<evidence type="ECO:0000256" key="4">
    <source>
        <dbReference type="ARBA" id="ARBA00022598"/>
    </source>
</evidence>
<dbReference type="AlphaFoldDB" id="A0A7T3V5B9"/>
<dbReference type="GO" id="GO:0004066">
    <property type="term" value="F:asparagine synthase (glutamine-hydrolyzing) activity"/>
    <property type="evidence" value="ECO:0007669"/>
    <property type="project" value="UniProtKB-EC"/>
</dbReference>
<evidence type="ECO:0000256" key="12">
    <source>
        <dbReference type="PIRSR" id="PIRSR001589-2"/>
    </source>
</evidence>
<evidence type="ECO:0000256" key="13">
    <source>
        <dbReference type="PIRSR" id="PIRSR001589-3"/>
    </source>
</evidence>
<keyword evidence="8 11" id="KW-0061">Asparagine biosynthesis</keyword>
<sequence length="579" mass="65376">MCGFVGAFDLNSGSAPIDEGLKDQLRSQVLEMSRKIRHRGPDWSGVYTGDNAILSHERLAIVDPLSGKQPLVSDDGKIILAVNGEIYNHQEIRQKFAGKYNFKTQSDCEVIIPLYKEKGVNFLEDLSGIFAFALYDSEKDVYLIGRDEIGVIPLYQGWDKQGRYYVASELKALEGHCMTIEEFPNGCYFYSKDEKPVKWYHRDWEDFGAVENKPCATDAQGNVINASVIEGVKEGLETAVKKQLMSDVPYGVLLSGGLDSSIIAAITQKFSKKRVESGDSQDAWWPRLHSFAVGLEGSPDLVAAKKAADYIGTVHHEVHFTIQEALDALPDVIYHIETYDITTVRASTPMYLLARVIKSMGIKMVLSGEGSDELFGGYLYFHKAPNAREFHEELVRKMSKLHLYDCLRANKSLAAWGVEGRVPFLDKDFIDVAMRLNPLDKMNIRLPDGKQRMEKWILRKAFEDMLPENICWRQKEQFSDGVGYSWIDTLKEMTARKVSDAEFAQRAKRFPVNTPVTKEEYYYREIYSRFFPSESAALTVPHEAGVACSTAKALEWDAAWKNMDEPSGRAIAGVHDKAY</sequence>
<feature type="binding site" evidence="12">
    <location>
        <position position="253"/>
    </location>
    <ligand>
        <name>ATP</name>
        <dbReference type="ChEBI" id="CHEBI:30616"/>
    </ligand>
</feature>
<evidence type="ECO:0000256" key="5">
    <source>
        <dbReference type="ARBA" id="ARBA00022605"/>
    </source>
</evidence>
<feature type="binding site" evidence="12">
    <location>
        <position position="107"/>
    </location>
    <ligand>
        <name>L-glutamine</name>
        <dbReference type="ChEBI" id="CHEBI:58359"/>
    </ligand>
</feature>
<dbReference type="InterPro" id="IPR017932">
    <property type="entry name" value="GATase_2_dom"/>
</dbReference>
<keyword evidence="4 15" id="KW-0436">Ligase</keyword>
<evidence type="ECO:0000256" key="7">
    <source>
        <dbReference type="ARBA" id="ARBA00022840"/>
    </source>
</evidence>
<evidence type="ECO:0000256" key="1">
    <source>
        <dbReference type="ARBA" id="ARBA00005187"/>
    </source>
</evidence>
<evidence type="ECO:0000256" key="8">
    <source>
        <dbReference type="ARBA" id="ARBA00022888"/>
    </source>
</evidence>
<dbReference type="Pfam" id="PF00733">
    <property type="entry name" value="Asn_synthase"/>
    <property type="match status" value="1"/>
</dbReference>
<proteinExistence type="inferred from homology"/>
<evidence type="ECO:0000256" key="11">
    <source>
        <dbReference type="PIRSR" id="PIRSR001589-1"/>
    </source>
</evidence>
<accession>A0A7T3V5B9</accession>
<dbReference type="Gene3D" id="3.60.20.10">
    <property type="entry name" value="Glutamine Phosphoribosylpyrophosphate, subunit 1, domain 1"/>
    <property type="match status" value="1"/>
</dbReference>
<dbReference type="SUPFAM" id="SSF52402">
    <property type="entry name" value="Adenine nucleotide alpha hydrolases-like"/>
    <property type="match status" value="1"/>
</dbReference>
<keyword evidence="16" id="KW-1185">Reference proteome</keyword>
<dbReference type="NCBIfam" id="TIGR01536">
    <property type="entry name" value="asn_synth_AEB"/>
    <property type="match status" value="1"/>
</dbReference>
<keyword evidence="5 11" id="KW-0028">Amino-acid biosynthesis</keyword>
<dbReference type="PROSITE" id="PS51278">
    <property type="entry name" value="GATASE_TYPE_2"/>
    <property type="match status" value="1"/>
</dbReference>
<keyword evidence="7 12" id="KW-0067">ATP-binding</keyword>
<dbReference type="InterPro" id="IPR001962">
    <property type="entry name" value="Asn_synthase"/>
</dbReference>
<dbReference type="KEGG" id="tper:IWA51_01125"/>
<comment type="similarity">
    <text evidence="2">Belongs to the asparagine synthetase family.</text>
</comment>
<dbReference type="CDD" id="cd01991">
    <property type="entry name" value="Asn_synthase_B_C"/>
    <property type="match status" value="1"/>
</dbReference>
<feature type="site" description="Important for beta-aspartyl-AMP intermediate formation" evidence="13">
    <location>
        <position position="369"/>
    </location>
</feature>
<evidence type="ECO:0000313" key="16">
    <source>
        <dbReference type="Proteomes" id="UP000595224"/>
    </source>
</evidence>
<dbReference type="RefSeq" id="WP_177528129.1">
    <property type="nucleotide sequence ID" value="NZ_CBCSHE010000013.1"/>
</dbReference>
<dbReference type="PANTHER" id="PTHR11772:SF2">
    <property type="entry name" value="ASPARAGINE SYNTHETASE [GLUTAMINE-HYDROLYZING]"/>
    <property type="match status" value="1"/>
</dbReference>
<dbReference type="NCBIfam" id="NF006949">
    <property type="entry name" value="PRK09431.1"/>
    <property type="match status" value="1"/>
</dbReference>
<keyword evidence="9 11" id="KW-0315">Glutamine amidotransferase</keyword>
<evidence type="ECO:0000256" key="3">
    <source>
        <dbReference type="ARBA" id="ARBA00012737"/>
    </source>
</evidence>
<comment type="catalytic activity">
    <reaction evidence="10">
        <text>L-aspartate + L-glutamine + ATP + H2O = L-asparagine + L-glutamate + AMP + diphosphate + H(+)</text>
        <dbReference type="Rhea" id="RHEA:12228"/>
        <dbReference type="ChEBI" id="CHEBI:15377"/>
        <dbReference type="ChEBI" id="CHEBI:15378"/>
        <dbReference type="ChEBI" id="CHEBI:29985"/>
        <dbReference type="ChEBI" id="CHEBI:29991"/>
        <dbReference type="ChEBI" id="CHEBI:30616"/>
        <dbReference type="ChEBI" id="CHEBI:33019"/>
        <dbReference type="ChEBI" id="CHEBI:58048"/>
        <dbReference type="ChEBI" id="CHEBI:58359"/>
        <dbReference type="ChEBI" id="CHEBI:456215"/>
        <dbReference type="EC" id="6.3.5.4"/>
    </reaction>
</comment>
<evidence type="ECO:0000313" key="15">
    <source>
        <dbReference type="EMBL" id="QQA01256.1"/>
    </source>
</evidence>